<evidence type="ECO:0000256" key="9">
    <source>
        <dbReference type="PROSITE-ProRule" id="PRU00284"/>
    </source>
</evidence>
<dbReference type="SMART" id="SM00283">
    <property type="entry name" value="MA"/>
    <property type="match status" value="1"/>
</dbReference>
<protein>
    <submittedName>
        <fullName evidence="13">Methyl-accepting chemotaxis protein</fullName>
    </submittedName>
</protein>
<keyword evidence="6 10" id="KW-0472">Membrane</keyword>
<evidence type="ECO:0000256" key="2">
    <source>
        <dbReference type="ARBA" id="ARBA00022475"/>
    </source>
</evidence>
<organism evidence="13 14">
    <name type="scientific">Lutispora saccharofermentans</name>
    <dbReference type="NCBI Taxonomy" id="3024236"/>
    <lineage>
        <taxon>Bacteria</taxon>
        <taxon>Bacillati</taxon>
        <taxon>Bacillota</taxon>
        <taxon>Clostridia</taxon>
        <taxon>Lutisporales</taxon>
        <taxon>Lutisporaceae</taxon>
        <taxon>Lutispora</taxon>
    </lineage>
</organism>
<dbReference type="InterPro" id="IPR033479">
    <property type="entry name" value="dCache_1"/>
</dbReference>
<comment type="subcellular location">
    <subcellularLocation>
        <location evidence="1">Cell membrane</location>
        <topology evidence="1">Multi-pass membrane protein</topology>
    </subcellularLocation>
</comment>
<keyword evidence="4 10" id="KW-0812">Transmembrane</keyword>
<evidence type="ECO:0000256" key="1">
    <source>
        <dbReference type="ARBA" id="ARBA00004651"/>
    </source>
</evidence>
<dbReference type="PANTHER" id="PTHR32089">
    <property type="entry name" value="METHYL-ACCEPTING CHEMOTAXIS PROTEIN MCPB"/>
    <property type="match status" value="1"/>
</dbReference>
<evidence type="ECO:0000256" key="5">
    <source>
        <dbReference type="ARBA" id="ARBA00022989"/>
    </source>
</evidence>
<keyword evidence="3" id="KW-0145">Chemotaxis</keyword>
<feature type="domain" description="Methyl-accepting transducer" evidence="11">
    <location>
        <begin position="381"/>
        <end position="638"/>
    </location>
</feature>
<dbReference type="Pfam" id="PF00015">
    <property type="entry name" value="MCPsignal"/>
    <property type="match status" value="1"/>
</dbReference>
<evidence type="ECO:0000256" key="6">
    <source>
        <dbReference type="ARBA" id="ARBA00023136"/>
    </source>
</evidence>
<dbReference type="Gene3D" id="1.10.287.950">
    <property type="entry name" value="Methyl-accepting chemotaxis protein"/>
    <property type="match status" value="1"/>
</dbReference>
<accession>A0ABT1NDF2</accession>
<dbReference type="RefSeq" id="WP_255226786.1">
    <property type="nucleotide sequence ID" value="NZ_JAJEKE010000004.1"/>
</dbReference>
<proteinExistence type="inferred from homology"/>
<evidence type="ECO:0000256" key="3">
    <source>
        <dbReference type="ARBA" id="ARBA00022500"/>
    </source>
</evidence>
<evidence type="ECO:0000256" key="4">
    <source>
        <dbReference type="ARBA" id="ARBA00022692"/>
    </source>
</evidence>
<evidence type="ECO:0000256" key="7">
    <source>
        <dbReference type="ARBA" id="ARBA00023224"/>
    </source>
</evidence>
<evidence type="ECO:0000259" key="12">
    <source>
        <dbReference type="PROSITE" id="PS50885"/>
    </source>
</evidence>
<evidence type="ECO:0000256" key="10">
    <source>
        <dbReference type="SAM" id="Phobius"/>
    </source>
</evidence>
<dbReference type="InterPro" id="IPR004089">
    <property type="entry name" value="MCPsignal_dom"/>
</dbReference>
<feature type="transmembrane region" description="Helical" evidence="10">
    <location>
        <begin position="283"/>
        <end position="306"/>
    </location>
</feature>
<keyword evidence="2" id="KW-1003">Cell membrane</keyword>
<feature type="domain" description="HAMP" evidence="12">
    <location>
        <begin position="304"/>
        <end position="362"/>
    </location>
</feature>
<evidence type="ECO:0000256" key="8">
    <source>
        <dbReference type="ARBA" id="ARBA00029447"/>
    </source>
</evidence>
<comment type="similarity">
    <text evidence="8">Belongs to the methyl-accepting chemotaxis (MCP) protein family.</text>
</comment>
<keyword evidence="5 10" id="KW-1133">Transmembrane helix</keyword>
<dbReference type="EMBL" id="JAJEKE010000004">
    <property type="protein sequence ID" value="MCQ1529268.1"/>
    <property type="molecule type" value="Genomic_DNA"/>
</dbReference>
<comment type="caution">
    <text evidence="13">The sequence shown here is derived from an EMBL/GenBank/DDBJ whole genome shotgun (WGS) entry which is preliminary data.</text>
</comment>
<dbReference type="PROSITE" id="PS50111">
    <property type="entry name" value="CHEMOTAXIS_TRANSDUC_2"/>
    <property type="match status" value="1"/>
</dbReference>
<dbReference type="InterPro" id="IPR003660">
    <property type="entry name" value="HAMP_dom"/>
</dbReference>
<sequence length="667" mass="71880">MKLSLSRRIALITACLMLIVSLGIGYTAIKLSSDAISEHTKDALSMSAEDGVKVIEEIISKDLSILQEVANRARTQTMDWQIQRESLAQDVSRLGYLDIGIVTPDGIAHYVTSGDTADLGDRSYIKKAFQGEANISDVIISRVTNQAVIMLAAPIKVNDSVAGVLIARKDSSSLNEITDQMGFGENGYAFILGKDGTLYTHESKDLVMEQRNIMSDIETGGDMKAVGSALKELGLGNKGIAVYEFLGEKRYMGVEPIPSTGWILAIGTYESEVLGRLNNLKTAIFTGAIIFIGLGIAFSFIIGSSISKPIVEYSKIIERLSNYDLKFDEKSKALKYLRRKDEIGAIGNSLAAMQSNLIDLIKQISDVSQHVASSSEELTATSQQSSTAADEVARAIEDIAKGANDQAKDTESGAISIEELGSLIERNKQDVSNLKAAADKIKGLKDEGLEIIEDLVSKTSSSNEAAKEIYQIISNTNNSAEKIKSASGMIKNIAEQTNLLALNAAIEAARAGEAGRGFSVVAQEIRKLAEESNKFTEEITAIIEELSEKIGNAVKTMKEVGMIVQSQAKSVDLTNTKFEGIANSIEDMELLIAAVNQSEQLMEVKKDEVISIIQNLSAISEENAAGTEEASASVEEQTASIAEIAHASESLAQLANEMQESIIRFSY</sequence>
<name>A0ABT1NDF2_9FIRM</name>
<keyword evidence="14" id="KW-1185">Reference proteome</keyword>
<dbReference type="CDD" id="cd12914">
    <property type="entry name" value="PDC1_DGC_like"/>
    <property type="match status" value="1"/>
</dbReference>
<dbReference type="SUPFAM" id="SSF58104">
    <property type="entry name" value="Methyl-accepting chemotaxis protein (MCP) signaling domain"/>
    <property type="match status" value="1"/>
</dbReference>
<dbReference type="CDD" id="cd12912">
    <property type="entry name" value="PDC2_MCP_like"/>
    <property type="match status" value="1"/>
</dbReference>
<dbReference type="Pfam" id="PF02743">
    <property type="entry name" value="dCache_1"/>
    <property type="match status" value="1"/>
</dbReference>
<evidence type="ECO:0000313" key="14">
    <source>
        <dbReference type="Proteomes" id="UP001651880"/>
    </source>
</evidence>
<dbReference type="PROSITE" id="PS50885">
    <property type="entry name" value="HAMP"/>
    <property type="match status" value="1"/>
</dbReference>
<evidence type="ECO:0000313" key="13">
    <source>
        <dbReference type="EMBL" id="MCQ1529268.1"/>
    </source>
</evidence>
<dbReference type="PANTHER" id="PTHR32089:SF112">
    <property type="entry name" value="LYSOZYME-LIKE PROTEIN-RELATED"/>
    <property type="match status" value="1"/>
</dbReference>
<keyword evidence="7 9" id="KW-0807">Transducer</keyword>
<reference evidence="13 14" key="1">
    <citation type="submission" date="2021-10" db="EMBL/GenBank/DDBJ databases">
        <title>Lutispora strain m25 sp. nov., a thermophilic, non-spore-forming bacterium isolated from a lab-scale methanogenic bioreactor digesting anaerobic sludge.</title>
        <authorList>
            <person name="El Houari A."/>
            <person name="Mcdonald J."/>
        </authorList>
    </citation>
    <scope>NUCLEOTIDE SEQUENCE [LARGE SCALE GENOMIC DNA]</scope>
    <source>
        <strain evidence="14">m25</strain>
    </source>
</reference>
<gene>
    <name evidence="13" type="ORF">LJD61_06845</name>
</gene>
<evidence type="ECO:0000259" key="11">
    <source>
        <dbReference type="PROSITE" id="PS50111"/>
    </source>
</evidence>
<dbReference type="Gene3D" id="3.30.450.20">
    <property type="entry name" value="PAS domain"/>
    <property type="match status" value="1"/>
</dbReference>
<dbReference type="Proteomes" id="UP001651880">
    <property type="component" value="Unassembled WGS sequence"/>
</dbReference>